<dbReference type="GO" id="GO:0004691">
    <property type="term" value="F:cAMP-dependent protein kinase activity"/>
    <property type="evidence" value="ECO:0007669"/>
    <property type="project" value="UniProtKB-EC"/>
</dbReference>
<dbReference type="InterPro" id="IPR000719">
    <property type="entry name" value="Prot_kinase_dom"/>
</dbReference>
<dbReference type="FunFam" id="3.30.200.20:FF:000005">
    <property type="entry name" value="cAMP-dependent protein kinase catalytic subunit"/>
    <property type="match status" value="1"/>
</dbReference>
<feature type="region of interest" description="Disordered" evidence="11">
    <location>
        <begin position="55"/>
        <end position="83"/>
    </location>
</feature>
<feature type="region of interest" description="Disordered" evidence="11">
    <location>
        <begin position="1"/>
        <end position="35"/>
    </location>
</feature>
<evidence type="ECO:0000256" key="9">
    <source>
        <dbReference type="PROSITE-ProRule" id="PRU10141"/>
    </source>
</evidence>
<comment type="caution">
    <text evidence="14">The sequence shown here is derived from an EMBL/GenBank/DDBJ whole genome shotgun (WGS) entry which is preliminary data.</text>
</comment>
<dbReference type="InterPro" id="IPR008271">
    <property type="entry name" value="Ser/Thr_kinase_AS"/>
</dbReference>
<dbReference type="GO" id="GO:0005952">
    <property type="term" value="C:cAMP-dependent protein kinase complex"/>
    <property type="evidence" value="ECO:0007669"/>
    <property type="project" value="TreeGrafter"/>
</dbReference>
<feature type="compositionally biased region" description="Low complexity" evidence="11">
    <location>
        <begin position="25"/>
        <end position="35"/>
    </location>
</feature>
<dbReference type="PROSITE" id="PS00108">
    <property type="entry name" value="PROTEIN_KINASE_ST"/>
    <property type="match status" value="1"/>
</dbReference>
<evidence type="ECO:0000256" key="4">
    <source>
        <dbReference type="ARBA" id="ARBA00022741"/>
    </source>
</evidence>
<feature type="compositionally biased region" description="Basic residues" evidence="11">
    <location>
        <begin position="1"/>
        <end position="10"/>
    </location>
</feature>
<dbReference type="InterPro" id="IPR017441">
    <property type="entry name" value="Protein_kinase_ATP_BS"/>
</dbReference>
<dbReference type="PROSITE" id="PS00107">
    <property type="entry name" value="PROTEIN_KINASE_ATP"/>
    <property type="match status" value="1"/>
</dbReference>
<evidence type="ECO:0000259" key="12">
    <source>
        <dbReference type="PROSITE" id="PS50011"/>
    </source>
</evidence>
<dbReference type="PROSITE" id="PS51285">
    <property type="entry name" value="AGC_KINASE_CTER"/>
    <property type="match status" value="1"/>
</dbReference>
<evidence type="ECO:0000313" key="14">
    <source>
        <dbReference type="EMBL" id="CAG8575591.1"/>
    </source>
</evidence>
<comment type="catalytic activity">
    <reaction evidence="7">
        <text>L-threonyl-[protein] + ATP = O-phospho-L-threonyl-[protein] + ADP + H(+)</text>
        <dbReference type="Rhea" id="RHEA:46608"/>
        <dbReference type="Rhea" id="RHEA-COMP:11060"/>
        <dbReference type="Rhea" id="RHEA-COMP:11605"/>
        <dbReference type="ChEBI" id="CHEBI:15378"/>
        <dbReference type="ChEBI" id="CHEBI:30013"/>
        <dbReference type="ChEBI" id="CHEBI:30616"/>
        <dbReference type="ChEBI" id="CHEBI:61977"/>
        <dbReference type="ChEBI" id="CHEBI:456216"/>
        <dbReference type="EC" id="2.7.11.11"/>
    </reaction>
</comment>
<evidence type="ECO:0000259" key="13">
    <source>
        <dbReference type="PROSITE" id="PS51285"/>
    </source>
</evidence>
<dbReference type="Proteomes" id="UP000789831">
    <property type="component" value="Unassembled WGS sequence"/>
</dbReference>
<keyword evidence="2 10" id="KW-0723">Serine/threonine-protein kinase</keyword>
<accession>A0A9N9BRW5</accession>
<dbReference type="OrthoDB" id="63267at2759"/>
<evidence type="ECO:0000256" key="10">
    <source>
        <dbReference type="RuleBase" id="RU000304"/>
    </source>
</evidence>
<dbReference type="FunFam" id="1.10.510.10:FF:000005">
    <property type="entry name" value="cAMP-dependent protein kinase catalytic subunit alpha"/>
    <property type="match status" value="1"/>
</dbReference>
<protein>
    <recommendedName>
        <fullName evidence="1">cAMP-dependent protein kinase</fullName>
        <ecNumber evidence="1">2.7.11.11</ecNumber>
    </recommendedName>
</protein>
<organism evidence="14 15">
    <name type="scientific">Ambispora gerdemannii</name>
    <dbReference type="NCBI Taxonomy" id="144530"/>
    <lineage>
        <taxon>Eukaryota</taxon>
        <taxon>Fungi</taxon>
        <taxon>Fungi incertae sedis</taxon>
        <taxon>Mucoromycota</taxon>
        <taxon>Glomeromycotina</taxon>
        <taxon>Glomeromycetes</taxon>
        <taxon>Archaeosporales</taxon>
        <taxon>Ambisporaceae</taxon>
        <taxon>Ambispora</taxon>
    </lineage>
</organism>
<dbReference type="InterPro" id="IPR011009">
    <property type="entry name" value="Kinase-like_dom_sf"/>
</dbReference>
<dbReference type="PANTHER" id="PTHR24353:SF37">
    <property type="entry name" value="CAMP-DEPENDENT PROTEIN KINASE CATALYTIC SUBUNIT PRKX"/>
    <property type="match status" value="1"/>
</dbReference>
<comment type="catalytic activity">
    <reaction evidence="8">
        <text>L-seryl-[protein] + ATP = O-phospho-L-seryl-[protein] + ADP + H(+)</text>
        <dbReference type="Rhea" id="RHEA:17989"/>
        <dbReference type="Rhea" id="RHEA-COMP:9863"/>
        <dbReference type="Rhea" id="RHEA-COMP:11604"/>
        <dbReference type="ChEBI" id="CHEBI:15378"/>
        <dbReference type="ChEBI" id="CHEBI:29999"/>
        <dbReference type="ChEBI" id="CHEBI:30616"/>
        <dbReference type="ChEBI" id="CHEBI:83421"/>
        <dbReference type="ChEBI" id="CHEBI:456216"/>
        <dbReference type="EC" id="2.7.11.11"/>
    </reaction>
</comment>
<feature type="domain" description="AGC-kinase C-terminal" evidence="13">
    <location>
        <begin position="350"/>
        <end position="409"/>
    </location>
</feature>
<dbReference type="PROSITE" id="PS50011">
    <property type="entry name" value="PROTEIN_KINASE_DOM"/>
    <property type="match status" value="1"/>
</dbReference>
<proteinExistence type="inferred from homology"/>
<dbReference type="Pfam" id="PF00069">
    <property type="entry name" value="Pkinase"/>
    <property type="match status" value="1"/>
</dbReference>
<dbReference type="Gene3D" id="1.10.510.10">
    <property type="entry name" value="Transferase(Phosphotransferase) domain 1"/>
    <property type="match status" value="1"/>
</dbReference>
<dbReference type="GO" id="GO:0005524">
    <property type="term" value="F:ATP binding"/>
    <property type="evidence" value="ECO:0007669"/>
    <property type="project" value="UniProtKB-UniRule"/>
</dbReference>
<dbReference type="SUPFAM" id="SSF56112">
    <property type="entry name" value="Protein kinase-like (PK-like)"/>
    <property type="match status" value="1"/>
</dbReference>
<feature type="domain" description="Protein kinase" evidence="12">
    <location>
        <begin position="95"/>
        <end position="349"/>
    </location>
</feature>
<evidence type="ECO:0000256" key="11">
    <source>
        <dbReference type="SAM" id="MobiDB-lite"/>
    </source>
</evidence>
<reference evidence="14" key="1">
    <citation type="submission" date="2021-06" db="EMBL/GenBank/DDBJ databases">
        <authorList>
            <person name="Kallberg Y."/>
            <person name="Tangrot J."/>
            <person name="Rosling A."/>
        </authorList>
    </citation>
    <scope>NUCLEOTIDE SEQUENCE</scope>
    <source>
        <strain evidence="14">MT106</strain>
    </source>
</reference>
<feature type="region of interest" description="Disordered" evidence="11">
    <location>
        <begin position="374"/>
        <end position="395"/>
    </location>
</feature>
<keyword evidence="6 9" id="KW-0067">ATP-binding</keyword>
<dbReference type="EMBL" id="CAJVPL010001527">
    <property type="protein sequence ID" value="CAG8575591.1"/>
    <property type="molecule type" value="Genomic_DNA"/>
</dbReference>
<dbReference type="Gene3D" id="3.30.200.20">
    <property type="entry name" value="Phosphorylase Kinase, domain 1"/>
    <property type="match status" value="1"/>
</dbReference>
<keyword evidence="4 9" id="KW-0547">Nucleotide-binding</keyword>
<evidence type="ECO:0000256" key="1">
    <source>
        <dbReference type="ARBA" id="ARBA00012444"/>
    </source>
</evidence>
<keyword evidence="5" id="KW-0418">Kinase</keyword>
<dbReference type="CDD" id="cd05580">
    <property type="entry name" value="STKc_PKA_like"/>
    <property type="match status" value="1"/>
</dbReference>
<keyword evidence="3" id="KW-0808">Transferase</keyword>
<evidence type="ECO:0000256" key="3">
    <source>
        <dbReference type="ARBA" id="ARBA00022679"/>
    </source>
</evidence>
<gene>
    <name evidence="14" type="ORF">AGERDE_LOCUS7862</name>
</gene>
<keyword evidence="15" id="KW-1185">Reference proteome</keyword>
<evidence type="ECO:0000256" key="7">
    <source>
        <dbReference type="ARBA" id="ARBA00047292"/>
    </source>
</evidence>
<dbReference type="SMART" id="SM00220">
    <property type="entry name" value="S_TKc"/>
    <property type="match status" value="1"/>
</dbReference>
<evidence type="ECO:0000256" key="2">
    <source>
        <dbReference type="ARBA" id="ARBA00022527"/>
    </source>
</evidence>
<comment type="similarity">
    <text evidence="10">Belongs to the protein kinase superfamily.</text>
</comment>
<evidence type="ECO:0000256" key="8">
    <source>
        <dbReference type="ARBA" id="ARBA00047454"/>
    </source>
</evidence>
<sequence length="409" mass="46867">MANMFNKKKERPPSINGSGHLYTHDGSNGSSSSSDNSFFPYSYANGIPVTNYYSHSEAPGSSDIAQPHQQQHQSQNQQEQQSSYISKPTFGLNDFVLLETLGTGTFGRVFLTKFKHTENYYAMKVLKKVEVVRLKQVEHINSEKQILAQVHHPFIVNLFCTFQDDRNLYMLLEYVIGGELFSHLRKAGRFSNDVTRFYAAEIILAIEYLHSKDIIYRDLKPENLLLDSRGHVKITDFGFAKIVEDRTWTLCGTPEYLAPEIIQSKGHGKAVDWWALGILIFEMLAGYPPFFDDNPFGIYEKILAGKIQFPSHFDQNAKDLIKRLLTSDRTKRLGNLRGASEDVKKHKWFRNVDWQGLYERRTQAPIVPPFQHSGDTSNFEKYQEPSEEENVMGKSGSGVDPFRHLFTSF</sequence>
<dbReference type="GO" id="GO:0005829">
    <property type="term" value="C:cytosol"/>
    <property type="evidence" value="ECO:0007669"/>
    <property type="project" value="TreeGrafter"/>
</dbReference>
<feature type="binding site" evidence="9">
    <location>
        <position position="124"/>
    </location>
    <ligand>
        <name>ATP</name>
        <dbReference type="ChEBI" id="CHEBI:30616"/>
    </ligand>
</feature>
<dbReference type="PANTHER" id="PTHR24353">
    <property type="entry name" value="CYCLIC NUCLEOTIDE-DEPENDENT PROTEIN KINASE"/>
    <property type="match status" value="1"/>
</dbReference>
<evidence type="ECO:0000256" key="6">
    <source>
        <dbReference type="ARBA" id="ARBA00022840"/>
    </source>
</evidence>
<dbReference type="EC" id="2.7.11.11" evidence="1"/>
<dbReference type="SMART" id="SM00133">
    <property type="entry name" value="S_TK_X"/>
    <property type="match status" value="1"/>
</dbReference>
<dbReference type="InterPro" id="IPR000961">
    <property type="entry name" value="AGC-kinase_C"/>
</dbReference>
<name>A0A9N9BRW5_9GLOM</name>
<dbReference type="AlphaFoldDB" id="A0A9N9BRW5"/>
<feature type="compositionally biased region" description="Low complexity" evidence="11">
    <location>
        <begin position="66"/>
        <end position="83"/>
    </location>
</feature>
<evidence type="ECO:0000313" key="15">
    <source>
        <dbReference type="Proteomes" id="UP000789831"/>
    </source>
</evidence>
<evidence type="ECO:0000256" key="5">
    <source>
        <dbReference type="ARBA" id="ARBA00022777"/>
    </source>
</evidence>